<accession>A0A164X1I6</accession>
<dbReference type="Proteomes" id="UP000077755">
    <property type="component" value="Chromosome 6"/>
</dbReference>
<evidence type="ECO:0000313" key="2">
    <source>
        <dbReference type="Proteomes" id="UP000077755"/>
    </source>
</evidence>
<sequence>MSETEGFSKGRVPFAWENQPGIRKKDTCKFHESSGAVAMKLPPPPVKQPEGGKAGLIDLQDIPLPPCAFQPPISRNGSKRDMQDDPFLAAYNKCTKSSDSTRRRSSFKKRDGISIFSCKRSCSVRDDSIVRISQLPIQRPE</sequence>
<dbReference type="EMBL" id="CP093348">
    <property type="protein sequence ID" value="WOH06966.1"/>
    <property type="molecule type" value="Genomic_DNA"/>
</dbReference>
<reference evidence="1" key="2">
    <citation type="submission" date="2022-03" db="EMBL/GenBank/DDBJ databases">
        <title>Draft title - Genomic analysis of global carrot germplasm unveils the trajectory of domestication and the origin of high carotenoid orange carrot.</title>
        <authorList>
            <person name="Iorizzo M."/>
            <person name="Ellison S."/>
            <person name="Senalik D."/>
            <person name="Macko-Podgorni A."/>
            <person name="Grzebelus D."/>
            <person name="Bostan H."/>
            <person name="Rolling W."/>
            <person name="Curaba J."/>
            <person name="Simon P."/>
        </authorList>
    </citation>
    <scope>NUCLEOTIDE SEQUENCE</scope>
    <source>
        <tissue evidence="1">Leaf</tissue>
    </source>
</reference>
<name>A0A164X1I6_DAUCS</name>
<dbReference type="PANTHER" id="PTHR33696">
    <property type="entry name" value="T22J18.15-RELATED"/>
    <property type="match status" value="1"/>
</dbReference>
<dbReference type="PANTHER" id="PTHR33696:SF3">
    <property type="entry name" value="FLZ-TYPE DOMAIN-CONTAINING PROTEIN"/>
    <property type="match status" value="1"/>
</dbReference>
<evidence type="ECO:0000313" key="1">
    <source>
        <dbReference type="EMBL" id="WOH06966.1"/>
    </source>
</evidence>
<dbReference type="Gramene" id="KZM92571">
    <property type="protein sequence ID" value="KZM92571"/>
    <property type="gene ID" value="DCAR_020064"/>
</dbReference>
<organism evidence="1 2">
    <name type="scientific">Daucus carota subsp. sativus</name>
    <name type="common">Carrot</name>
    <dbReference type="NCBI Taxonomy" id="79200"/>
    <lineage>
        <taxon>Eukaryota</taxon>
        <taxon>Viridiplantae</taxon>
        <taxon>Streptophyta</taxon>
        <taxon>Embryophyta</taxon>
        <taxon>Tracheophyta</taxon>
        <taxon>Spermatophyta</taxon>
        <taxon>Magnoliopsida</taxon>
        <taxon>eudicotyledons</taxon>
        <taxon>Gunneridae</taxon>
        <taxon>Pentapetalae</taxon>
        <taxon>asterids</taxon>
        <taxon>campanulids</taxon>
        <taxon>Apiales</taxon>
        <taxon>Apiaceae</taxon>
        <taxon>Apioideae</taxon>
        <taxon>Scandiceae</taxon>
        <taxon>Daucinae</taxon>
        <taxon>Daucus</taxon>
        <taxon>Daucus sect. Daucus</taxon>
    </lineage>
</organism>
<protein>
    <submittedName>
        <fullName evidence="1">Uncharacterized protein</fullName>
    </submittedName>
</protein>
<proteinExistence type="predicted"/>
<dbReference type="OMA" id="ECTKNQK"/>
<reference evidence="1" key="1">
    <citation type="journal article" date="2016" name="Nat. Genet.">
        <title>A high-quality carrot genome assembly provides new insights into carotenoid accumulation and asterid genome evolution.</title>
        <authorList>
            <person name="Iorizzo M."/>
            <person name="Ellison S."/>
            <person name="Senalik D."/>
            <person name="Zeng P."/>
            <person name="Satapoomin P."/>
            <person name="Huang J."/>
            <person name="Bowman M."/>
            <person name="Iovene M."/>
            <person name="Sanseverino W."/>
            <person name="Cavagnaro P."/>
            <person name="Yildiz M."/>
            <person name="Macko-Podgorni A."/>
            <person name="Moranska E."/>
            <person name="Grzebelus E."/>
            <person name="Grzebelus D."/>
            <person name="Ashrafi H."/>
            <person name="Zheng Z."/>
            <person name="Cheng S."/>
            <person name="Spooner D."/>
            <person name="Van Deynze A."/>
            <person name="Simon P."/>
        </authorList>
    </citation>
    <scope>NUCLEOTIDE SEQUENCE</scope>
    <source>
        <tissue evidence="1">Leaf</tissue>
    </source>
</reference>
<gene>
    <name evidence="1" type="ORF">DCAR_0626395</name>
</gene>
<dbReference type="AlphaFoldDB" id="A0A164X1I6"/>
<keyword evidence="2" id="KW-1185">Reference proteome</keyword>